<evidence type="ECO:0000313" key="2">
    <source>
        <dbReference type="EMBL" id="GFC93929.1"/>
    </source>
</evidence>
<protein>
    <submittedName>
        <fullName evidence="2">Uncharacterized protein</fullName>
    </submittedName>
</protein>
<feature type="compositionally biased region" description="Basic and acidic residues" evidence="1">
    <location>
        <begin position="1"/>
        <end position="12"/>
    </location>
</feature>
<comment type="caution">
    <text evidence="2">The sequence shown here is derived from an EMBL/GenBank/DDBJ whole genome shotgun (WGS) entry which is preliminary data.</text>
</comment>
<name>A0A699S8N0_TANCI</name>
<gene>
    <name evidence="2" type="ORF">Tci_865899</name>
</gene>
<feature type="non-terminal residue" evidence="2">
    <location>
        <position position="1"/>
    </location>
</feature>
<accession>A0A699S8N0</accession>
<dbReference type="AlphaFoldDB" id="A0A699S8N0"/>
<evidence type="ECO:0000256" key="1">
    <source>
        <dbReference type="SAM" id="MobiDB-lite"/>
    </source>
</evidence>
<proteinExistence type="predicted"/>
<organism evidence="2">
    <name type="scientific">Tanacetum cinerariifolium</name>
    <name type="common">Dalmatian daisy</name>
    <name type="synonym">Chrysanthemum cinerariifolium</name>
    <dbReference type="NCBI Taxonomy" id="118510"/>
    <lineage>
        <taxon>Eukaryota</taxon>
        <taxon>Viridiplantae</taxon>
        <taxon>Streptophyta</taxon>
        <taxon>Embryophyta</taxon>
        <taxon>Tracheophyta</taxon>
        <taxon>Spermatophyta</taxon>
        <taxon>Magnoliopsida</taxon>
        <taxon>eudicotyledons</taxon>
        <taxon>Gunneridae</taxon>
        <taxon>Pentapetalae</taxon>
        <taxon>asterids</taxon>
        <taxon>campanulids</taxon>
        <taxon>Asterales</taxon>
        <taxon>Asteraceae</taxon>
        <taxon>Asteroideae</taxon>
        <taxon>Anthemideae</taxon>
        <taxon>Anthemidinae</taxon>
        <taxon>Tanacetum</taxon>
    </lineage>
</organism>
<dbReference type="EMBL" id="BKCJ011146116">
    <property type="protein sequence ID" value="GFC93929.1"/>
    <property type="molecule type" value="Genomic_DNA"/>
</dbReference>
<feature type="region of interest" description="Disordered" evidence="1">
    <location>
        <begin position="1"/>
        <end position="40"/>
    </location>
</feature>
<sequence length="40" mass="4357">SSSIRSAERGMVNKEPTMASQPLDPIDAPDVDTDAQTRIR</sequence>
<reference evidence="2" key="1">
    <citation type="journal article" date="2019" name="Sci. Rep.">
        <title>Draft genome of Tanacetum cinerariifolium, the natural source of mosquito coil.</title>
        <authorList>
            <person name="Yamashiro T."/>
            <person name="Shiraishi A."/>
            <person name="Satake H."/>
            <person name="Nakayama K."/>
        </authorList>
    </citation>
    <scope>NUCLEOTIDE SEQUENCE</scope>
</reference>